<dbReference type="OrthoDB" id="764594at2759"/>
<keyword evidence="3" id="KW-0809">Transit peptide</keyword>
<dbReference type="GO" id="GO:0003676">
    <property type="term" value="F:nucleic acid binding"/>
    <property type="evidence" value="ECO:0007669"/>
    <property type="project" value="InterPro"/>
</dbReference>
<dbReference type="Proteomes" id="UP000027138">
    <property type="component" value="Unassembled WGS sequence"/>
</dbReference>
<comment type="similarity">
    <text evidence="1">Belongs to the mTERF family.</text>
</comment>
<evidence type="ECO:0000256" key="3">
    <source>
        <dbReference type="ARBA" id="ARBA00022946"/>
    </source>
</evidence>
<dbReference type="PANTHER" id="PTHR13068:SF38">
    <property type="entry name" value="TRANSCRIPTION TERMINATION FACTOR FAMILY PROTEIN"/>
    <property type="match status" value="1"/>
</dbReference>
<dbReference type="FunFam" id="1.25.70.10:FF:000019">
    <property type="entry name" value="mTERF family protein"/>
    <property type="match status" value="1"/>
</dbReference>
<dbReference type="SMART" id="SM00733">
    <property type="entry name" value="Mterf"/>
    <property type="match status" value="4"/>
</dbReference>
<dbReference type="STRING" id="180498.A0A067JP45"/>
<keyword evidence="5" id="KW-1185">Reference proteome</keyword>
<evidence type="ECO:0000313" key="4">
    <source>
        <dbReference type="EMBL" id="KDP24608.1"/>
    </source>
</evidence>
<dbReference type="PANTHER" id="PTHR13068">
    <property type="entry name" value="CGI-12 PROTEIN-RELATED"/>
    <property type="match status" value="1"/>
</dbReference>
<evidence type="ECO:0000256" key="1">
    <source>
        <dbReference type="ARBA" id="ARBA00007692"/>
    </source>
</evidence>
<protein>
    <recommendedName>
        <fullName evidence="6">Transcription termination factor MTEF18, mitochondrial-like</fullName>
    </recommendedName>
</protein>
<dbReference type="Gene3D" id="1.25.70.10">
    <property type="entry name" value="Transcription termination factor 3, mitochondrial"/>
    <property type="match status" value="2"/>
</dbReference>
<dbReference type="AlphaFoldDB" id="A0A067JP45"/>
<reference evidence="4 5" key="1">
    <citation type="journal article" date="2014" name="PLoS ONE">
        <title>Global Analysis of Gene Expression Profiles in Physic Nut (Jatropha curcas L.) Seedlings Exposed to Salt Stress.</title>
        <authorList>
            <person name="Zhang L."/>
            <person name="Zhang C."/>
            <person name="Wu P."/>
            <person name="Chen Y."/>
            <person name="Li M."/>
            <person name="Jiang H."/>
            <person name="Wu G."/>
        </authorList>
    </citation>
    <scope>NUCLEOTIDE SEQUENCE [LARGE SCALE GENOMIC DNA]</scope>
    <source>
        <strain evidence="5">cv. GZQX0401</strain>
        <tissue evidence="4">Young leaves</tissue>
    </source>
</reference>
<dbReference type="EMBL" id="KK915100">
    <property type="protein sequence ID" value="KDP24608.1"/>
    <property type="molecule type" value="Genomic_DNA"/>
</dbReference>
<keyword evidence="2" id="KW-0805">Transcription regulation</keyword>
<keyword evidence="2" id="KW-0806">Transcription termination</keyword>
<accession>A0A067JP45</accession>
<organism evidence="4 5">
    <name type="scientific">Jatropha curcas</name>
    <name type="common">Barbados nut</name>
    <dbReference type="NCBI Taxonomy" id="180498"/>
    <lineage>
        <taxon>Eukaryota</taxon>
        <taxon>Viridiplantae</taxon>
        <taxon>Streptophyta</taxon>
        <taxon>Embryophyta</taxon>
        <taxon>Tracheophyta</taxon>
        <taxon>Spermatophyta</taxon>
        <taxon>Magnoliopsida</taxon>
        <taxon>eudicotyledons</taxon>
        <taxon>Gunneridae</taxon>
        <taxon>Pentapetalae</taxon>
        <taxon>rosids</taxon>
        <taxon>fabids</taxon>
        <taxon>Malpighiales</taxon>
        <taxon>Euphorbiaceae</taxon>
        <taxon>Crotonoideae</taxon>
        <taxon>Jatropheae</taxon>
        <taxon>Jatropha</taxon>
    </lineage>
</organism>
<dbReference type="InterPro" id="IPR003690">
    <property type="entry name" value="MTERF"/>
</dbReference>
<dbReference type="GO" id="GO:0006353">
    <property type="term" value="P:DNA-templated transcription termination"/>
    <property type="evidence" value="ECO:0007669"/>
    <property type="project" value="UniProtKB-KW"/>
</dbReference>
<sequence length="554" mass="64372">MASILCIAKNYRFYGRKRIVLTENSDNLDKNLLDNSHCFGNISRATRKRAQAALLEYLHLTRSIPFTDAENMSVNSPHFLGKLLQKVDIETDIGESVARFLRYHPINEFEPFFESLGLKPYEYIPLLPRDMMFLSDDELLLDNYYVLCNYGIPRNKIGRIYKEATEIFRYDYGVLAFKLQAYEQLGISQSFTGRVVACSPYLLIGDVNVEFMKVLNMLRKGRLEFSWIEEHLSENSYNWSRMLSILNLFRCSGYSEEQLHSLISRHPMILFEGSGDKTLCLIVFLFKFGYSMNQICSIFPQFSNMQVGEFVSNLRKCFLFLTEIQMEENEIGKIVRSYPLLLGSCTLKRANTVVVTLNVGKRRLCKIIQDNPQEMKKWVIGSKIERLSNIGEQLKSKMLKAKFLLDVGLVDNPSKLENALKVVRGRGTELQERFDCIMRAGLDRKDVCRMVKVSPQILNQKKEVLEEKIDFLVNGLGYPISEMIRFPEYLNYTTQRVKLRLEMYKWLKAQGTGPLLSMSTVIACTEDYFVRQHVERHPQGLKVWQKLKEKNSLY</sequence>
<dbReference type="Pfam" id="PF02536">
    <property type="entry name" value="mTERF"/>
    <property type="match status" value="2"/>
</dbReference>
<keyword evidence="2" id="KW-0804">Transcription</keyword>
<evidence type="ECO:0008006" key="6">
    <source>
        <dbReference type="Google" id="ProtNLM"/>
    </source>
</evidence>
<proteinExistence type="inferred from homology"/>
<gene>
    <name evidence="4" type="ORF">JCGZ_25524</name>
</gene>
<name>A0A067JP45_JATCU</name>
<dbReference type="InterPro" id="IPR038538">
    <property type="entry name" value="MTERF_sf"/>
</dbReference>
<evidence type="ECO:0000313" key="5">
    <source>
        <dbReference type="Proteomes" id="UP000027138"/>
    </source>
</evidence>
<evidence type="ECO:0000256" key="2">
    <source>
        <dbReference type="ARBA" id="ARBA00022472"/>
    </source>
</evidence>